<protein>
    <recommendedName>
        <fullName evidence="3">DUF4220 domain-containing protein</fullName>
    </recommendedName>
</protein>
<feature type="transmembrane region" description="Helical" evidence="2">
    <location>
        <begin position="16"/>
        <end position="35"/>
    </location>
</feature>
<dbReference type="Proteomes" id="UP001497457">
    <property type="component" value="Chromosome 7b"/>
</dbReference>
<accession>A0ABC9FY58</accession>
<dbReference type="Pfam" id="PF13968">
    <property type="entry name" value="DUF4220"/>
    <property type="match status" value="1"/>
</dbReference>
<reference evidence="4 5" key="2">
    <citation type="submission" date="2024-10" db="EMBL/GenBank/DDBJ databases">
        <authorList>
            <person name="Ryan C."/>
        </authorList>
    </citation>
    <scope>NUCLEOTIDE SEQUENCE [LARGE SCALE GENOMIC DNA]</scope>
</reference>
<evidence type="ECO:0000313" key="5">
    <source>
        <dbReference type="Proteomes" id="UP001497457"/>
    </source>
</evidence>
<dbReference type="InterPro" id="IPR007658">
    <property type="entry name" value="DUF594"/>
</dbReference>
<feature type="transmembrane region" description="Helical" evidence="2">
    <location>
        <begin position="142"/>
        <end position="160"/>
    </location>
</feature>
<organism evidence="4 5">
    <name type="scientific">Urochloa decumbens</name>
    <dbReference type="NCBI Taxonomy" id="240449"/>
    <lineage>
        <taxon>Eukaryota</taxon>
        <taxon>Viridiplantae</taxon>
        <taxon>Streptophyta</taxon>
        <taxon>Embryophyta</taxon>
        <taxon>Tracheophyta</taxon>
        <taxon>Spermatophyta</taxon>
        <taxon>Magnoliopsida</taxon>
        <taxon>Liliopsida</taxon>
        <taxon>Poales</taxon>
        <taxon>Poaceae</taxon>
        <taxon>PACMAD clade</taxon>
        <taxon>Panicoideae</taxon>
        <taxon>Panicodae</taxon>
        <taxon>Paniceae</taxon>
        <taxon>Melinidinae</taxon>
        <taxon>Urochloa</taxon>
    </lineage>
</organism>
<keyword evidence="2" id="KW-0812">Transmembrane</keyword>
<keyword evidence="2" id="KW-0472">Membrane</keyword>
<evidence type="ECO:0000256" key="1">
    <source>
        <dbReference type="SAM" id="MobiDB-lite"/>
    </source>
</evidence>
<proteinExistence type="predicted"/>
<feature type="region of interest" description="Disordered" evidence="1">
    <location>
        <begin position="593"/>
        <end position="634"/>
    </location>
</feature>
<keyword evidence="5" id="KW-1185">Reference proteome</keyword>
<feature type="compositionally biased region" description="Low complexity" evidence="1">
    <location>
        <begin position="620"/>
        <end position="634"/>
    </location>
</feature>
<reference evidence="5" key="1">
    <citation type="submission" date="2024-06" db="EMBL/GenBank/DDBJ databases">
        <authorList>
            <person name="Ryan C."/>
        </authorList>
    </citation>
    <scope>NUCLEOTIDE SEQUENCE [LARGE SCALE GENOMIC DNA]</scope>
</reference>
<dbReference type="PANTHER" id="PTHR31325">
    <property type="entry name" value="OS01G0798800 PROTEIN-RELATED"/>
    <property type="match status" value="1"/>
</dbReference>
<dbReference type="Pfam" id="PF04578">
    <property type="entry name" value="DUF594"/>
    <property type="match status" value="1"/>
</dbReference>
<evidence type="ECO:0000259" key="3">
    <source>
        <dbReference type="Pfam" id="PF13968"/>
    </source>
</evidence>
<feature type="domain" description="DUF4220" evidence="3">
    <location>
        <begin position="50"/>
        <end position="345"/>
    </location>
</feature>
<sequence length="634" mass="72268">MMGMSSAIQWWEDSQLRALVLSSAFLHLFLFLTATTRALRIYSWFRLCIWLAYLGSDAAAIYALATLFNRHTAGAAATRTRSTLELLWAPVLLIHLGGPVSISAYNMEDNELWRRHILTLLSQVSVALYVFCKFWPPDGEKLLLWAAVLLFVLGIIKFSVKPLALRSASIHNLTLSRASVVGTRKVFRVFNILSFWWAKFTSHAMYGPKAKGREEILAELDNFDDISIEEYVQEVKRIICVGVEEDARSRSDLDDDLRSAIYSRPELLLLADRLLPYSQRLRALWAFLKLNEYERSYGESEKILYRMFSLLYTKEKVFFSRLGNDMYHPAIALSFAAIGLFAKARKDGYSERLVLRQLEAGWKEYIHDAASFRRFNDRRGQWTLRLSRHLLQGSHGQHVVRRSLQVPFDESVLLWHIATELCFHHPDAAAPHPPPSQESPAAVSRDISSYMAYLLLLRPEMLMPGTRQDLFWSACYHLERIISYDEEPPLDERSLAQGIVHKTRLLPWLFDASAGALLWEASALTEALMQLRDEEERWKLVEGVWVEMLCYSASRCRGYLHAKSLGEGGEFLSHVWLLLSQMGMETFADRFQRPEAPEEHATAAGVGGGGGSTSRPPQPQQEQVPPVLEEITAA</sequence>
<dbReference type="EMBL" id="OZ075117">
    <property type="protein sequence ID" value="CAL5082827.1"/>
    <property type="molecule type" value="Genomic_DNA"/>
</dbReference>
<dbReference type="InterPro" id="IPR025315">
    <property type="entry name" value="DUF4220"/>
</dbReference>
<evidence type="ECO:0000313" key="4">
    <source>
        <dbReference type="EMBL" id="CAL5082827.1"/>
    </source>
</evidence>
<name>A0ABC9FY58_9POAL</name>
<feature type="transmembrane region" description="Helical" evidence="2">
    <location>
        <begin position="87"/>
        <end position="105"/>
    </location>
</feature>
<feature type="transmembrane region" description="Helical" evidence="2">
    <location>
        <begin position="47"/>
        <end position="67"/>
    </location>
</feature>
<gene>
    <name evidence="4" type="ORF">URODEC1_LOCUS109550</name>
</gene>
<dbReference type="AlphaFoldDB" id="A0ABC9FY58"/>
<keyword evidence="2" id="KW-1133">Transmembrane helix</keyword>
<evidence type="ECO:0000256" key="2">
    <source>
        <dbReference type="SAM" id="Phobius"/>
    </source>
</evidence>